<evidence type="ECO:0000256" key="3">
    <source>
        <dbReference type="SAM" id="MobiDB-lite"/>
    </source>
</evidence>
<dbReference type="InterPro" id="IPR012338">
    <property type="entry name" value="Beta-lactam/transpept-like"/>
</dbReference>
<evidence type="ECO:0008006" key="6">
    <source>
        <dbReference type="Google" id="ProtNLM"/>
    </source>
</evidence>
<evidence type="ECO:0000313" key="5">
    <source>
        <dbReference type="Proteomes" id="UP000498740"/>
    </source>
</evidence>
<name>A0A7J0CQW2_STRMI</name>
<dbReference type="InterPro" id="IPR000667">
    <property type="entry name" value="Peptidase_S13"/>
</dbReference>
<dbReference type="GO" id="GO:0004185">
    <property type="term" value="F:serine-type carboxypeptidase activity"/>
    <property type="evidence" value="ECO:0007669"/>
    <property type="project" value="InterPro"/>
</dbReference>
<dbReference type="SUPFAM" id="SSF56601">
    <property type="entry name" value="beta-lactamase/transpeptidase-like"/>
    <property type="match status" value="1"/>
</dbReference>
<dbReference type="Pfam" id="PF02113">
    <property type="entry name" value="Peptidase_S13"/>
    <property type="match status" value="1"/>
</dbReference>
<dbReference type="Proteomes" id="UP000498740">
    <property type="component" value="Unassembled WGS sequence"/>
</dbReference>
<dbReference type="EMBL" id="BLWD01000001">
    <property type="protein sequence ID" value="GFN04886.1"/>
    <property type="molecule type" value="Genomic_DNA"/>
</dbReference>
<sequence>MTPASTVKIATATAALSALGPDHRIATTVRLSEDARTLTLVGGGDPTLSPAALASMAATAARAIEEADATGVRLTYDVSRYTGPVLHPISPNDNIAPVTALMVNEGRLNGTDRGHAPVRRTRPGTPPAPSPPS</sequence>
<proteinExistence type="inferred from homology"/>
<protein>
    <recommendedName>
        <fullName evidence="6">D-alanyl-D-alanine carboxypeptidase</fullName>
    </recommendedName>
</protein>
<dbReference type="GO" id="GO:0006508">
    <property type="term" value="P:proteolysis"/>
    <property type="evidence" value="ECO:0007669"/>
    <property type="project" value="InterPro"/>
</dbReference>
<evidence type="ECO:0000313" key="4">
    <source>
        <dbReference type="EMBL" id="GFN04886.1"/>
    </source>
</evidence>
<dbReference type="PANTHER" id="PTHR30023">
    <property type="entry name" value="D-ALANYL-D-ALANINE CARBOXYPEPTIDASE"/>
    <property type="match status" value="1"/>
</dbReference>
<evidence type="ECO:0000256" key="1">
    <source>
        <dbReference type="ARBA" id="ARBA00006096"/>
    </source>
</evidence>
<comment type="caution">
    <text evidence="4">The sequence shown here is derived from an EMBL/GenBank/DDBJ whole genome shotgun (WGS) entry which is preliminary data.</text>
</comment>
<gene>
    <name evidence="4" type="ORF">Smic_34420</name>
</gene>
<comment type="similarity">
    <text evidence="1">Belongs to the peptidase S13 family.</text>
</comment>
<organism evidence="4 5">
    <name type="scientific">Streptomyces microflavus</name>
    <name type="common">Streptomyces lipmanii</name>
    <dbReference type="NCBI Taxonomy" id="1919"/>
    <lineage>
        <taxon>Bacteria</taxon>
        <taxon>Bacillati</taxon>
        <taxon>Actinomycetota</taxon>
        <taxon>Actinomycetes</taxon>
        <taxon>Kitasatosporales</taxon>
        <taxon>Streptomycetaceae</taxon>
        <taxon>Streptomyces</taxon>
    </lineage>
</organism>
<reference evidence="4 5" key="1">
    <citation type="submission" date="2020-05" db="EMBL/GenBank/DDBJ databases">
        <title>Whole genome shotgun sequence of Streptomyces microflavus NBRC 13062.</title>
        <authorList>
            <person name="Komaki H."/>
            <person name="Tamura T."/>
        </authorList>
    </citation>
    <scope>NUCLEOTIDE SEQUENCE [LARGE SCALE GENOMIC DNA]</scope>
    <source>
        <strain evidence="4 5">NBRC 13062</strain>
    </source>
</reference>
<keyword evidence="2" id="KW-0378">Hydrolase</keyword>
<feature type="region of interest" description="Disordered" evidence="3">
    <location>
        <begin position="107"/>
        <end position="133"/>
    </location>
</feature>
<accession>A0A7J0CQW2</accession>
<dbReference type="AlphaFoldDB" id="A0A7J0CQW2"/>
<evidence type="ECO:0000256" key="2">
    <source>
        <dbReference type="ARBA" id="ARBA00022801"/>
    </source>
</evidence>
<feature type="compositionally biased region" description="Pro residues" evidence="3">
    <location>
        <begin position="124"/>
        <end position="133"/>
    </location>
</feature>
<dbReference type="PANTHER" id="PTHR30023:SF0">
    <property type="entry name" value="PENICILLIN-SENSITIVE CARBOXYPEPTIDASE A"/>
    <property type="match status" value="1"/>
</dbReference>
<dbReference type="GO" id="GO:0000270">
    <property type="term" value="P:peptidoglycan metabolic process"/>
    <property type="evidence" value="ECO:0007669"/>
    <property type="project" value="TreeGrafter"/>
</dbReference>